<reference evidence="1 2" key="1">
    <citation type="submission" date="2021-01" db="EMBL/GenBank/DDBJ databases">
        <title>Genome public.</title>
        <authorList>
            <person name="Liu C."/>
            <person name="Sun Q."/>
        </authorList>
    </citation>
    <scope>NUCLEOTIDE SEQUENCE [LARGE SCALE GENOMIC DNA]</scope>
    <source>
        <strain evidence="1 2">YIM B02564</strain>
    </source>
</reference>
<gene>
    <name evidence="1" type="ORF">JK635_02080</name>
</gene>
<dbReference type="Proteomes" id="UP000623967">
    <property type="component" value="Unassembled WGS sequence"/>
</dbReference>
<dbReference type="RefSeq" id="WP_202651960.1">
    <property type="nucleotide sequence ID" value="NZ_JAESWB010000025.1"/>
</dbReference>
<organism evidence="1 2">
    <name type="scientific">Neobacillus paridis</name>
    <dbReference type="NCBI Taxonomy" id="2803862"/>
    <lineage>
        <taxon>Bacteria</taxon>
        <taxon>Bacillati</taxon>
        <taxon>Bacillota</taxon>
        <taxon>Bacilli</taxon>
        <taxon>Bacillales</taxon>
        <taxon>Bacillaceae</taxon>
        <taxon>Neobacillus</taxon>
    </lineage>
</organism>
<sequence length="51" mass="6309">MYKFIYLSGKELEWSHNDLDELIRIANKNHNVYQIVRTNRNQDLVWERESE</sequence>
<comment type="caution">
    <text evidence="1">The sequence shown here is derived from an EMBL/GenBank/DDBJ whole genome shotgun (WGS) entry which is preliminary data.</text>
</comment>
<evidence type="ECO:0000313" key="1">
    <source>
        <dbReference type="EMBL" id="MBL4951027.1"/>
    </source>
</evidence>
<proteinExistence type="predicted"/>
<name>A0ABS1TID6_9BACI</name>
<protein>
    <submittedName>
        <fullName evidence="1">Uncharacterized protein</fullName>
    </submittedName>
</protein>
<dbReference type="EMBL" id="JAESWB010000025">
    <property type="protein sequence ID" value="MBL4951027.1"/>
    <property type="molecule type" value="Genomic_DNA"/>
</dbReference>
<keyword evidence="2" id="KW-1185">Reference proteome</keyword>
<accession>A0ABS1TID6</accession>
<evidence type="ECO:0000313" key="2">
    <source>
        <dbReference type="Proteomes" id="UP000623967"/>
    </source>
</evidence>